<dbReference type="InterPro" id="IPR007029">
    <property type="entry name" value="YHS_dom"/>
</dbReference>
<dbReference type="SUPFAM" id="SSF47240">
    <property type="entry name" value="Ferritin-like"/>
    <property type="match status" value="1"/>
</dbReference>
<evidence type="ECO:0000259" key="1">
    <source>
        <dbReference type="SMART" id="SM00746"/>
    </source>
</evidence>
<feature type="domain" description="TRASH" evidence="1">
    <location>
        <begin position="4"/>
        <end position="41"/>
    </location>
</feature>
<dbReference type="SMART" id="SM00746">
    <property type="entry name" value="TRASH"/>
    <property type="match status" value="1"/>
</dbReference>
<dbReference type="InterPro" id="IPR009078">
    <property type="entry name" value="Ferritin-like_SF"/>
</dbReference>
<accession>A0A075GFE1</accession>
<sequence>MPVDPVCGIEMDESLALVHEYDGMKYYFCCNGCKRIFIKKPKKYKNKL</sequence>
<protein>
    <recommendedName>
        <fullName evidence="1">TRASH domain-containing protein</fullName>
    </recommendedName>
</protein>
<dbReference type="InterPro" id="IPR011017">
    <property type="entry name" value="TRASH_dom"/>
</dbReference>
<name>A0A075GFE1_9ARCH</name>
<dbReference type="AlphaFoldDB" id="A0A075GFE1"/>
<reference evidence="2" key="1">
    <citation type="journal article" date="2014" name="Genome Biol. Evol.">
        <title>Pangenome evidence for extensive interdomain horizontal transfer affecting lineage core and shell genes in uncultured planktonic thaumarchaeota and euryarchaeota.</title>
        <authorList>
            <person name="Deschamps P."/>
            <person name="Zivanovic Y."/>
            <person name="Moreira D."/>
            <person name="Rodriguez-Valera F."/>
            <person name="Lopez-Garcia P."/>
        </authorList>
    </citation>
    <scope>NUCLEOTIDE SEQUENCE</scope>
</reference>
<dbReference type="Pfam" id="PF04945">
    <property type="entry name" value="YHS"/>
    <property type="match status" value="1"/>
</dbReference>
<proteinExistence type="predicted"/>
<dbReference type="Gene3D" id="1.10.620.20">
    <property type="entry name" value="Ribonucleotide Reductase, subunit A"/>
    <property type="match status" value="1"/>
</dbReference>
<dbReference type="GO" id="GO:0016491">
    <property type="term" value="F:oxidoreductase activity"/>
    <property type="evidence" value="ECO:0007669"/>
    <property type="project" value="InterPro"/>
</dbReference>
<dbReference type="InterPro" id="IPR012348">
    <property type="entry name" value="RNR-like"/>
</dbReference>
<dbReference type="EMBL" id="KF900660">
    <property type="protein sequence ID" value="AIF02781.1"/>
    <property type="molecule type" value="Genomic_DNA"/>
</dbReference>
<evidence type="ECO:0000313" key="2">
    <source>
        <dbReference type="EMBL" id="AIF02781.1"/>
    </source>
</evidence>
<organism evidence="2">
    <name type="scientific">uncultured marine thaumarchaeote KM3_15_A07</name>
    <dbReference type="NCBI Taxonomy" id="1456025"/>
    <lineage>
        <taxon>Archaea</taxon>
        <taxon>Nitrososphaerota</taxon>
        <taxon>environmental samples</taxon>
    </lineage>
</organism>